<keyword evidence="6" id="KW-0029">Amino-acid transport</keyword>
<protein>
    <submittedName>
        <fullName evidence="8">ABC transporter ATP-binding protein</fullName>
    </submittedName>
</protein>
<evidence type="ECO:0000313" key="8">
    <source>
        <dbReference type="EMBL" id="MBC2769072.1"/>
    </source>
</evidence>
<keyword evidence="3" id="KW-1003">Cell membrane</keyword>
<dbReference type="InterPro" id="IPR052156">
    <property type="entry name" value="BCAA_Transport_ATP-bd_LivF"/>
</dbReference>
<dbReference type="GO" id="GO:0015658">
    <property type="term" value="F:branched-chain amino acid transmembrane transporter activity"/>
    <property type="evidence" value="ECO:0007669"/>
    <property type="project" value="TreeGrafter"/>
</dbReference>
<accession>A0A842HMY5</accession>
<feature type="domain" description="ABC transporter" evidence="7">
    <location>
        <begin position="5"/>
        <end position="232"/>
    </location>
</feature>
<dbReference type="PANTHER" id="PTHR43820">
    <property type="entry name" value="HIGH-AFFINITY BRANCHED-CHAIN AMINO ACID TRANSPORT ATP-BINDING PROTEIN LIVF"/>
    <property type="match status" value="1"/>
</dbReference>
<keyword evidence="4" id="KW-0547">Nucleotide-binding</keyword>
<reference evidence="8 9" key="1">
    <citation type="submission" date="2020-08" db="EMBL/GenBank/DDBJ databases">
        <title>Paraeoetvoesia sp. YC-7-48 draft genome sequence.</title>
        <authorList>
            <person name="Yao L."/>
        </authorList>
    </citation>
    <scope>NUCLEOTIDE SEQUENCE [LARGE SCALE GENOMIC DNA]</scope>
    <source>
        <strain evidence="9">YC-7-48</strain>
    </source>
</reference>
<dbReference type="PANTHER" id="PTHR43820:SF2">
    <property type="entry name" value="ABC TRANSPORTER ATP-BINDING PROTEIN"/>
    <property type="match status" value="1"/>
</dbReference>
<sequence length="237" mass="25838">MAELLKIDNLFAGYGETVVIEGLSLSLADGEAISVLGRNGVGKSTLLNTVLGLTTQHSGSLHYLGKDIGKVPSHERAVAGLGLVPQEREIFPSLTVHENLRVAQQPGEWDLDRIYELFPRLAERRRNMGNQLSGGEQQMLAIGRALIGNPRVLLLDEPFEGLAPIIVDALVDAFQKLRQGSRMGIVLVEQHAELALELTERAIVLDRGKARWEGESKVLLNDPDQLAQLIGLGAEDE</sequence>
<dbReference type="PROSITE" id="PS00211">
    <property type="entry name" value="ABC_TRANSPORTER_1"/>
    <property type="match status" value="1"/>
</dbReference>
<dbReference type="GO" id="GO:0015807">
    <property type="term" value="P:L-amino acid transport"/>
    <property type="evidence" value="ECO:0007669"/>
    <property type="project" value="TreeGrafter"/>
</dbReference>
<dbReference type="EMBL" id="JACJUU010000002">
    <property type="protein sequence ID" value="MBC2769072.1"/>
    <property type="molecule type" value="Genomic_DNA"/>
</dbReference>
<evidence type="ECO:0000256" key="1">
    <source>
        <dbReference type="ARBA" id="ARBA00005417"/>
    </source>
</evidence>
<dbReference type="AlphaFoldDB" id="A0A842HMY5"/>
<dbReference type="Proteomes" id="UP000545386">
    <property type="component" value="Unassembled WGS sequence"/>
</dbReference>
<evidence type="ECO:0000256" key="2">
    <source>
        <dbReference type="ARBA" id="ARBA00022448"/>
    </source>
</evidence>
<dbReference type="CDD" id="cd03224">
    <property type="entry name" value="ABC_TM1139_LivF_branched"/>
    <property type="match status" value="1"/>
</dbReference>
<dbReference type="SUPFAM" id="SSF52540">
    <property type="entry name" value="P-loop containing nucleoside triphosphate hydrolases"/>
    <property type="match status" value="1"/>
</dbReference>
<keyword evidence="2" id="KW-0813">Transport</keyword>
<keyword evidence="9" id="KW-1185">Reference proteome</keyword>
<dbReference type="InterPro" id="IPR027417">
    <property type="entry name" value="P-loop_NTPase"/>
</dbReference>
<comment type="caution">
    <text evidence="8">The sequence shown here is derived from an EMBL/GenBank/DDBJ whole genome shotgun (WGS) entry which is preliminary data.</text>
</comment>
<evidence type="ECO:0000256" key="3">
    <source>
        <dbReference type="ARBA" id="ARBA00022475"/>
    </source>
</evidence>
<evidence type="ECO:0000256" key="4">
    <source>
        <dbReference type="ARBA" id="ARBA00022741"/>
    </source>
</evidence>
<dbReference type="RefSeq" id="WP_185778865.1">
    <property type="nucleotide sequence ID" value="NZ_JACJUU010000002.1"/>
</dbReference>
<dbReference type="Gene3D" id="3.40.50.300">
    <property type="entry name" value="P-loop containing nucleotide triphosphate hydrolases"/>
    <property type="match status" value="1"/>
</dbReference>
<dbReference type="SMART" id="SM00382">
    <property type="entry name" value="AAA"/>
    <property type="match status" value="1"/>
</dbReference>
<name>A0A842HMY5_9BURK</name>
<dbReference type="Pfam" id="PF00005">
    <property type="entry name" value="ABC_tran"/>
    <property type="match status" value="1"/>
</dbReference>
<keyword evidence="3" id="KW-0472">Membrane</keyword>
<dbReference type="PROSITE" id="PS50893">
    <property type="entry name" value="ABC_TRANSPORTER_2"/>
    <property type="match status" value="1"/>
</dbReference>
<organism evidence="8 9">
    <name type="scientific">Pusillimonas minor</name>
    <dbReference type="NCBI Taxonomy" id="2697024"/>
    <lineage>
        <taxon>Bacteria</taxon>
        <taxon>Pseudomonadati</taxon>
        <taxon>Pseudomonadota</taxon>
        <taxon>Betaproteobacteria</taxon>
        <taxon>Burkholderiales</taxon>
        <taxon>Alcaligenaceae</taxon>
        <taxon>Pusillimonas</taxon>
    </lineage>
</organism>
<dbReference type="GO" id="GO:0016887">
    <property type="term" value="F:ATP hydrolysis activity"/>
    <property type="evidence" value="ECO:0007669"/>
    <property type="project" value="InterPro"/>
</dbReference>
<evidence type="ECO:0000256" key="5">
    <source>
        <dbReference type="ARBA" id="ARBA00022840"/>
    </source>
</evidence>
<proteinExistence type="inferred from homology"/>
<evidence type="ECO:0000256" key="6">
    <source>
        <dbReference type="ARBA" id="ARBA00022970"/>
    </source>
</evidence>
<dbReference type="GO" id="GO:0005524">
    <property type="term" value="F:ATP binding"/>
    <property type="evidence" value="ECO:0007669"/>
    <property type="project" value="UniProtKB-KW"/>
</dbReference>
<evidence type="ECO:0000259" key="7">
    <source>
        <dbReference type="PROSITE" id="PS50893"/>
    </source>
</evidence>
<comment type="similarity">
    <text evidence="1">Belongs to the ABC transporter superfamily.</text>
</comment>
<keyword evidence="5 8" id="KW-0067">ATP-binding</keyword>
<gene>
    <name evidence="8" type="ORF">GTU67_03970</name>
</gene>
<dbReference type="InterPro" id="IPR003439">
    <property type="entry name" value="ABC_transporter-like_ATP-bd"/>
</dbReference>
<dbReference type="InterPro" id="IPR003593">
    <property type="entry name" value="AAA+_ATPase"/>
</dbReference>
<evidence type="ECO:0000313" key="9">
    <source>
        <dbReference type="Proteomes" id="UP000545386"/>
    </source>
</evidence>
<dbReference type="InterPro" id="IPR017871">
    <property type="entry name" value="ABC_transporter-like_CS"/>
</dbReference>